<evidence type="ECO:0000256" key="2">
    <source>
        <dbReference type="SAM" id="MobiDB-lite"/>
    </source>
</evidence>
<organism evidence="4 5">
    <name type="scientific">Clavelina lepadiformis</name>
    <name type="common">Light-bulb sea squirt</name>
    <name type="synonym">Ascidia lepadiformis</name>
    <dbReference type="NCBI Taxonomy" id="159417"/>
    <lineage>
        <taxon>Eukaryota</taxon>
        <taxon>Metazoa</taxon>
        <taxon>Chordata</taxon>
        <taxon>Tunicata</taxon>
        <taxon>Ascidiacea</taxon>
        <taxon>Aplousobranchia</taxon>
        <taxon>Clavelinidae</taxon>
        <taxon>Clavelina</taxon>
    </lineage>
</organism>
<evidence type="ECO:0000313" key="5">
    <source>
        <dbReference type="Proteomes" id="UP001642483"/>
    </source>
</evidence>
<evidence type="ECO:0000256" key="3">
    <source>
        <dbReference type="SAM" id="SignalP"/>
    </source>
</evidence>
<dbReference type="Gene3D" id="1.20.5.170">
    <property type="match status" value="1"/>
</dbReference>
<evidence type="ECO:0000313" key="4">
    <source>
        <dbReference type="EMBL" id="CAK8682790.1"/>
    </source>
</evidence>
<dbReference type="Proteomes" id="UP001642483">
    <property type="component" value="Unassembled WGS sequence"/>
</dbReference>
<comment type="caution">
    <text evidence="4">The sequence shown here is derived from an EMBL/GenBank/DDBJ whole genome shotgun (WGS) entry which is preliminary data.</text>
</comment>
<reference evidence="4 5" key="1">
    <citation type="submission" date="2024-02" db="EMBL/GenBank/DDBJ databases">
        <authorList>
            <person name="Daric V."/>
            <person name="Darras S."/>
        </authorList>
    </citation>
    <scope>NUCLEOTIDE SEQUENCE [LARGE SCALE GENOMIC DNA]</scope>
</reference>
<feature type="region of interest" description="Disordered" evidence="2">
    <location>
        <begin position="85"/>
        <end position="109"/>
    </location>
</feature>
<accession>A0ABP0FT18</accession>
<dbReference type="EMBL" id="CAWYQH010000096">
    <property type="protein sequence ID" value="CAK8682790.1"/>
    <property type="molecule type" value="Genomic_DNA"/>
</dbReference>
<protein>
    <recommendedName>
        <fullName evidence="6">Tropomyosin</fullName>
    </recommendedName>
</protein>
<feature type="coiled-coil region" evidence="1">
    <location>
        <begin position="179"/>
        <end position="241"/>
    </location>
</feature>
<feature type="chain" id="PRO_5045675060" description="Tropomyosin" evidence="3">
    <location>
        <begin position="22"/>
        <end position="245"/>
    </location>
</feature>
<keyword evidence="3" id="KW-0732">Signal</keyword>
<proteinExistence type="predicted"/>
<name>A0ABP0FT18_CLALP</name>
<feature type="signal peptide" evidence="3">
    <location>
        <begin position="1"/>
        <end position="21"/>
    </location>
</feature>
<gene>
    <name evidence="4" type="ORF">CVLEPA_LOCUS13572</name>
</gene>
<evidence type="ECO:0008006" key="6">
    <source>
        <dbReference type="Google" id="ProtNLM"/>
    </source>
</evidence>
<keyword evidence="1" id="KW-0175">Coiled coil</keyword>
<keyword evidence="5" id="KW-1185">Reference proteome</keyword>
<evidence type="ECO:0000256" key="1">
    <source>
        <dbReference type="SAM" id="Coils"/>
    </source>
</evidence>
<sequence>MARLNLLKSVIIYSVFNGVLVQGSVNEIIESKAKIMEKKQKQAVDDLEDDLFEADKQKSAIEETITTVRGNIVMLNHELKKCRSEKEKQEAMMKSTDNSTAKEATTEATTALPATTEDPEIIAEFIIAENTCYRELDLVSKNTRSLEISREKSVTRNNAYCGDIPILSCSNLLFEFQGYDTYQSAKSTIEENIRRIREDKNFLENRVNDKEKVTRDLEDTLAEATTNYEKANAEFKATLNELNEM</sequence>